<proteinExistence type="predicted"/>
<evidence type="ECO:0000259" key="2">
    <source>
        <dbReference type="Pfam" id="PF14383"/>
    </source>
</evidence>
<feature type="compositionally biased region" description="Basic and acidic residues" evidence="1">
    <location>
        <begin position="246"/>
        <end position="279"/>
    </location>
</feature>
<protein>
    <recommendedName>
        <fullName evidence="2">DUF3741 domain-containing protein</fullName>
    </recommendedName>
</protein>
<accession>A0AAD3P1K4</accession>
<dbReference type="EMBL" id="BSYO01000001">
    <property type="protein sequence ID" value="GMG98349.1"/>
    <property type="molecule type" value="Genomic_DNA"/>
</dbReference>
<organism evidence="3 4">
    <name type="scientific">Nepenthes gracilis</name>
    <name type="common">Slender pitcher plant</name>
    <dbReference type="NCBI Taxonomy" id="150966"/>
    <lineage>
        <taxon>Eukaryota</taxon>
        <taxon>Viridiplantae</taxon>
        <taxon>Streptophyta</taxon>
        <taxon>Embryophyta</taxon>
        <taxon>Tracheophyta</taxon>
        <taxon>Spermatophyta</taxon>
        <taxon>Magnoliopsida</taxon>
        <taxon>eudicotyledons</taxon>
        <taxon>Gunneridae</taxon>
        <taxon>Pentapetalae</taxon>
        <taxon>Caryophyllales</taxon>
        <taxon>Nepenthaceae</taxon>
        <taxon>Nepenthes</taxon>
    </lineage>
</organism>
<dbReference type="PANTHER" id="PTHR35499">
    <property type="entry name" value="OS05G0128300 PROTEIN"/>
    <property type="match status" value="1"/>
</dbReference>
<keyword evidence="4" id="KW-1185">Reference proteome</keyword>
<feature type="compositionally biased region" description="Polar residues" evidence="1">
    <location>
        <begin position="224"/>
        <end position="245"/>
    </location>
</feature>
<feature type="domain" description="DUF3741" evidence="2">
    <location>
        <begin position="79"/>
        <end position="95"/>
    </location>
</feature>
<gene>
    <name evidence="3" type="ORF">Nepgr_000189</name>
</gene>
<dbReference type="PANTHER" id="PTHR35499:SF1">
    <property type="entry name" value="DUF3741 DOMAIN-CONTAINING PROTEIN"/>
    <property type="match status" value="1"/>
</dbReference>
<feature type="region of interest" description="Disordered" evidence="1">
    <location>
        <begin position="223"/>
        <end position="314"/>
    </location>
</feature>
<evidence type="ECO:0000313" key="4">
    <source>
        <dbReference type="Proteomes" id="UP001279734"/>
    </source>
</evidence>
<dbReference type="Proteomes" id="UP001279734">
    <property type="component" value="Unassembled WGS sequence"/>
</dbReference>
<name>A0AAD3P1K4_NEPGR</name>
<evidence type="ECO:0000313" key="3">
    <source>
        <dbReference type="EMBL" id="GMG98349.1"/>
    </source>
</evidence>
<reference evidence="3" key="1">
    <citation type="submission" date="2023-05" db="EMBL/GenBank/DDBJ databases">
        <title>Nepenthes gracilis genome sequencing.</title>
        <authorList>
            <person name="Fukushima K."/>
        </authorList>
    </citation>
    <scope>NUCLEOTIDE SEQUENCE</scope>
    <source>
        <strain evidence="3">SING2019-196</strain>
    </source>
</reference>
<evidence type="ECO:0000256" key="1">
    <source>
        <dbReference type="SAM" id="MobiDB-lite"/>
    </source>
</evidence>
<sequence>MKFTFSSLSYSSSSSFTNFADKFSINKSTAAGCISGILRRIFCSGSLPTYPCDQIKESDQIEIDKNPCFTTEKIGRSVTPNIVARLMGLDSMPDIDFDKIPKFSNSVSRSKSMSSMDLREETEKIERKHRRAETTFSFRQTHNDLAKEGDDFYVLSFDNGGELGSKKAIFGVSGKGQKQGRTAERQRMEQRNEKQGFGSDRGCSNEMKGIGLKFSEKISRKADSSVNLRRPSQCNSSTRDFSSAITRKESSAEIKVTRTKRKKEEEKGLSGRKVDRESESENSSPVSVLDHGEITSDPEVTTVGGGSRSRSSISRTNLTSKNLIEEFSSNYINANPISHNTNEGQHLRSQEKCKGDRRHHHADIFKCKVCWWAETEALNSDWPCKWRMKRKMMMMEDLGAELGFLIFEQLINEVIHQLRGLPIRDFGLCKVI</sequence>
<dbReference type="Pfam" id="PF14383">
    <property type="entry name" value="VARLMGL"/>
    <property type="match status" value="1"/>
</dbReference>
<feature type="region of interest" description="Disordered" evidence="1">
    <location>
        <begin position="170"/>
        <end position="206"/>
    </location>
</feature>
<feature type="compositionally biased region" description="Basic and acidic residues" evidence="1">
    <location>
        <begin position="181"/>
        <end position="194"/>
    </location>
</feature>
<dbReference type="AlphaFoldDB" id="A0AAD3P1K4"/>
<comment type="caution">
    <text evidence="3">The sequence shown here is derived from an EMBL/GenBank/DDBJ whole genome shotgun (WGS) entry which is preliminary data.</text>
</comment>
<dbReference type="InterPro" id="IPR032795">
    <property type="entry name" value="DUF3741-assoc"/>
</dbReference>